<dbReference type="OrthoDB" id="6057955at2"/>
<dbReference type="Proteomes" id="UP000280346">
    <property type="component" value="Unassembled WGS sequence"/>
</dbReference>
<comment type="caution">
    <text evidence="1">The sequence shown here is derived from an EMBL/GenBank/DDBJ whole genome shotgun (WGS) entry which is preliminary data.</text>
</comment>
<accession>A0A3S0VEP0</accession>
<dbReference type="SUPFAM" id="SSF47240">
    <property type="entry name" value="Ferritin-like"/>
    <property type="match status" value="1"/>
</dbReference>
<organism evidence="1 2">
    <name type="scientific">Azospirillum doebereinerae</name>
    <dbReference type="NCBI Taxonomy" id="92933"/>
    <lineage>
        <taxon>Bacteria</taxon>
        <taxon>Pseudomonadati</taxon>
        <taxon>Pseudomonadota</taxon>
        <taxon>Alphaproteobacteria</taxon>
        <taxon>Rhodospirillales</taxon>
        <taxon>Azospirillaceae</taxon>
        <taxon>Azospirillum</taxon>
    </lineage>
</organism>
<dbReference type="AlphaFoldDB" id="A0A3S0VEP0"/>
<proteinExistence type="predicted"/>
<protein>
    <submittedName>
        <fullName evidence="1">Rubrerythrin family protein</fullName>
    </submittedName>
</protein>
<gene>
    <name evidence="1" type="ORF">EJ913_26740</name>
</gene>
<evidence type="ECO:0000313" key="2">
    <source>
        <dbReference type="Proteomes" id="UP000280346"/>
    </source>
</evidence>
<dbReference type="RefSeq" id="WP_127003692.1">
    <property type="nucleotide sequence ID" value="NZ_JBNPXW010000021.1"/>
</dbReference>
<keyword evidence="2" id="KW-1185">Reference proteome</keyword>
<dbReference type="Gene3D" id="1.20.1260.10">
    <property type="match status" value="1"/>
</dbReference>
<sequence>MPLLHHEPPARIDDLDSLLGIAMAMEAEAVRRYGQLAALMERRGEAATAATFHGLRAEEEKHTDAVDRWATALGRAAPDEVSFLWVLPPDIALSWDDLLDRTRLTPYQALSLAVVNEQRAFAFYSHIAAGTGNDTVRGHAETLAREELQHAALLRRERRKAFHRDHGGAETPVRVDSSAALDRIAQTLLSAAATEHAALSRQLAASGNAAGSALLGQIALEEESLANSGQPTIPATTPPAAAGAMEPWPAAIAIAERLAERFADIAATATDEAVLGRALSLQETAILHLTRLTTHQA</sequence>
<dbReference type="CDD" id="cd01045">
    <property type="entry name" value="Ferritin_like_AB"/>
    <property type="match status" value="1"/>
</dbReference>
<dbReference type="EMBL" id="RZIJ01000030">
    <property type="protein sequence ID" value="RUQ64047.1"/>
    <property type="molecule type" value="Genomic_DNA"/>
</dbReference>
<dbReference type="InterPro" id="IPR012347">
    <property type="entry name" value="Ferritin-like"/>
</dbReference>
<reference evidence="1 2" key="1">
    <citation type="submission" date="2018-12" db="EMBL/GenBank/DDBJ databases">
        <authorList>
            <person name="Yang Y."/>
        </authorList>
    </citation>
    <scope>NUCLEOTIDE SEQUENCE [LARGE SCALE GENOMIC DNA]</scope>
    <source>
        <strain evidence="1 2">GSF71</strain>
    </source>
</reference>
<evidence type="ECO:0000313" key="1">
    <source>
        <dbReference type="EMBL" id="RUQ64047.1"/>
    </source>
</evidence>
<name>A0A3S0VEP0_9PROT</name>
<dbReference type="InterPro" id="IPR009078">
    <property type="entry name" value="Ferritin-like_SF"/>
</dbReference>